<evidence type="ECO:0000313" key="2">
    <source>
        <dbReference type="EMBL" id="KAL3313829.1"/>
    </source>
</evidence>
<dbReference type="Pfam" id="PF14656">
    <property type="entry name" value="RAB3GAP2_C"/>
    <property type="match status" value="2"/>
</dbReference>
<reference evidence="2 3" key="1">
    <citation type="submission" date="2024-11" db="EMBL/GenBank/DDBJ databases">
        <title>Adaptive evolution of stress response genes in parasites aligns with host niche diversity.</title>
        <authorList>
            <person name="Hahn C."/>
            <person name="Resl P."/>
        </authorList>
    </citation>
    <scope>NUCLEOTIDE SEQUENCE [LARGE SCALE GENOMIC DNA]</scope>
    <source>
        <strain evidence="2">EGGRZ-B1_66</strain>
        <tissue evidence="2">Body</tissue>
    </source>
</reference>
<proteinExistence type="predicted"/>
<keyword evidence="3" id="KW-1185">Reference proteome</keyword>
<sequence length="455" mass="51381">MVTCVELFAVLYEHLPCTLQMDHILVTVAYEYALKWNEERPLGHNNDSLRHAIAFARKLGSAGPTIALGLLTIIWRYYLHAEVQKLVHYLLIPKSEKKGILKHEWEEDKTKTMTSSQSLHASDSMSSFGGMYGSSVAAEAYASTMDQTVAQRLTFAEVAADQSSYALPSECIGSLSQLILSCSLVLTFSRSSAAIVDLFSPQDVHSLNTDFHLKWTLIAPSKLAPEGDKFTHLNSMRREFLNEIVSRIVSQYSRSLMLDQGEKPNPALISRILSTQDAYETLVGAVLTLADYWSISTSKLWCLVISELCEQCLDREASSNFDQVPNQDWPLLASSLLTVVGRRFHYLMQHNESVAMTQPNLETTRRLMRLKNRCSMQLGAWISSMVEFQEPISSSNEADHVPNRDLINSRFSDFNKAWQSLISLLDFVIENIPASSNQRNIANELRELVDYFLEH</sequence>
<evidence type="ECO:0000259" key="1">
    <source>
        <dbReference type="Pfam" id="PF14656"/>
    </source>
</evidence>
<accession>A0ABD2Q2K5</accession>
<organism evidence="2 3">
    <name type="scientific">Cichlidogyrus casuarinus</name>
    <dbReference type="NCBI Taxonomy" id="1844966"/>
    <lineage>
        <taxon>Eukaryota</taxon>
        <taxon>Metazoa</taxon>
        <taxon>Spiralia</taxon>
        <taxon>Lophotrochozoa</taxon>
        <taxon>Platyhelminthes</taxon>
        <taxon>Monogenea</taxon>
        <taxon>Monopisthocotylea</taxon>
        <taxon>Dactylogyridea</taxon>
        <taxon>Ancyrocephalidae</taxon>
        <taxon>Cichlidogyrus</taxon>
    </lineage>
</organism>
<protein>
    <recommendedName>
        <fullName evidence="1">Rab3GAP regulatory subunit C-terminal domain-containing protein</fullName>
    </recommendedName>
</protein>
<comment type="caution">
    <text evidence="2">The sequence shown here is derived from an EMBL/GenBank/DDBJ whole genome shotgun (WGS) entry which is preliminary data.</text>
</comment>
<feature type="domain" description="Rab3GAP regulatory subunit C-terminal" evidence="1">
    <location>
        <begin position="222"/>
        <end position="353"/>
    </location>
</feature>
<dbReference type="EMBL" id="JBJKFK010001180">
    <property type="protein sequence ID" value="KAL3313829.1"/>
    <property type="molecule type" value="Genomic_DNA"/>
</dbReference>
<evidence type="ECO:0000313" key="3">
    <source>
        <dbReference type="Proteomes" id="UP001626550"/>
    </source>
</evidence>
<gene>
    <name evidence="2" type="ORF">Ciccas_007568</name>
</gene>
<dbReference type="Proteomes" id="UP001626550">
    <property type="component" value="Unassembled WGS sequence"/>
</dbReference>
<feature type="domain" description="Rab3GAP regulatory subunit C-terminal" evidence="1">
    <location>
        <begin position="5"/>
        <end position="87"/>
    </location>
</feature>
<dbReference type="AlphaFoldDB" id="A0ABD2Q2K5"/>
<dbReference type="InterPro" id="IPR029257">
    <property type="entry name" value="RAB3GAP2_C"/>
</dbReference>
<name>A0ABD2Q2K5_9PLAT</name>